<evidence type="ECO:0000256" key="3">
    <source>
        <dbReference type="ARBA" id="ARBA00022723"/>
    </source>
</evidence>
<keyword evidence="2" id="KW-0645">Protease</keyword>
<dbReference type="PROSITE" id="PS01302">
    <property type="entry name" value="UPF0758"/>
    <property type="match status" value="1"/>
</dbReference>
<dbReference type="EMBL" id="CP006905">
    <property type="protein sequence ID" value="AIY84362.1"/>
    <property type="molecule type" value="Genomic_DNA"/>
</dbReference>
<dbReference type="InterPro" id="IPR046778">
    <property type="entry name" value="UPF0758_N"/>
</dbReference>
<evidence type="ECO:0000313" key="9">
    <source>
        <dbReference type="EMBL" id="AIY84362.1"/>
    </source>
</evidence>
<keyword evidence="3" id="KW-0479">Metal-binding</keyword>
<comment type="similarity">
    <text evidence="1 7">Belongs to the UPF0758 family.</text>
</comment>
<dbReference type="GeneID" id="60852202"/>
<dbReference type="CDD" id="cd08071">
    <property type="entry name" value="MPN_DUF2466"/>
    <property type="match status" value="1"/>
</dbReference>
<accession>A0A0A7FXP1</accession>
<dbReference type="Proteomes" id="UP000030635">
    <property type="component" value="Chromosome"/>
</dbReference>
<dbReference type="InterPro" id="IPR001405">
    <property type="entry name" value="UPF0758"/>
</dbReference>
<dbReference type="PANTHER" id="PTHR30471:SF3">
    <property type="entry name" value="UPF0758 PROTEIN YEES-RELATED"/>
    <property type="match status" value="1"/>
</dbReference>
<dbReference type="SUPFAM" id="SSF47781">
    <property type="entry name" value="RuvA domain 2-like"/>
    <property type="match status" value="1"/>
</dbReference>
<keyword evidence="10" id="KW-1185">Reference proteome</keyword>
<evidence type="ECO:0000256" key="6">
    <source>
        <dbReference type="ARBA" id="ARBA00023049"/>
    </source>
</evidence>
<dbReference type="HOGENOM" id="CLU_073529_0_2_9"/>
<dbReference type="PANTHER" id="PTHR30471">
    <property type="entry name" value="DNA REPAIR PROTEIN RADC"/>
    <property type="match status" value="1"/>
</dbReference>
<dbReference type="RefSeq" id="WP_039313645.1">
    <property type="nucleotide sequence ID" value="NZ_CP006905.1"/>
</dbReference>
<dbReference type="Pfam" id="PF04002">
    <property type="entry name" value="RadC"/>
    <property type="match status" value="1"/>
</dbReference>
<evidence type="ECO:0000256" key="4">
    <source>
        <dbReference type="ARBA" id="ARBA00022801"/>
    </source>
</evidence>
<dbReference type="Pfam" id="PF20582">
    <property type="entry name" value="UPF0758_N"/>
    <property type="match status" value="1"/>
</dbReference>
<name>A0A0A7FXP1_9CLOT</name>
<dbReference type="OrthoDB" id="9804482at2"/>
<evidence type="ECO:0000313" key="10">
    <source>
        <dbReference type="Proteomes" id="UP000030635"/>
    </source>
</evidence>
<evidence type="ECO:0000256" key="1">
    <source>
        <dbReference type="ARBA" id="ARBA00010243"/>
    </source>
</evidence>
<organism evidence="9 10">
    <name type="scientific">Clostridium baratii str. Sullivan</name>
    <dbReference type="NCBI Taxonomy" id="1415775"/>
    <lineage>
        <taxon>Bacteria</taxon>
        <taxon>Bacillati</taxon>
        <taxon>Bacillota</taxon>
        <taxon>Clostridia</taxon>
        <taxon>Eubacteriales</taxon>
        <taxon>Clostridiaceae</taxon>
        <taxon>Clostridium</taxon>
    </lineage>
</organism>
<dbReference type="InterPro" id="IPR010994">
    <property type="entry name" value="RuvA_2-like"/>
</dbReference>
<dbReference type="PROSITE" id="PS50249">
    <property type="entry name" value="MPN"/>
    <property type="match status" value="1"/>
</dbReference>
<dbReference type="GO" id="GO:0046872">
    <property type="term" value="F:metal ion binding"/>
    <property type="evidence" value="ECO:0007669"/>
    <property type="project" value="UniProtKB-KW"/>
</dbReference>
<dbReference type="NCBIfam" id="TIGR00608">
    <property type="entry name" value="radc"/>
    <property type="match status" value="1"/>
</dbReference>
<evidence type="ECO:0000259" key="8">
    <source>
        <dbReference type="PROSITE" id="PS50249"/>
    </source>
</evidence>
<protein>
    <submittedName>
        <fullName evidence="9">DNA repair RadC family protein</fullName>
    </submittedName>
</protein>
<dbReference type="GO" id="GO:0006508">
    <property type="term" value="P:proteolysis"/>
    <property type="evidence" value="ECO:0007669"/>
    <property type="project" value="UniProtKB-KW"/>
</dbReference>
<evidence type="ECO:0000256" key="7">
    <source>
        <dbReference type="RuleBase" id="RU003797"/>
    </source>
</evidence>
<dbReference type="SUPFAM" id="SSF102712">
    <property type="entry name" value="JAB1/MPN domain"/>
    <property type="match status" value="1"/>
</dbReference>
<dbReference type="InterPro" id="IPR020891">
    <property type="entry name" value="UPF0758_CS"/>
</dbReference>
<dbReference type="GO" id="GO:0008237">
    <property type="term" value="F:metallopeptidase activity"/>
    <property type="evidence" value="ECO:0007669"/>
    <property type="project" value="UniProtKB-KW"/>
</dbReference>
<keyword evidence="4" id="KW-0378">Hydrolase</keyword>
<dbReference type="eggNOG" id="COG2003">
    <property type="taxonomic scope" value="Bacteria"/>
</dbReference>
<keyword evidence="5" id="KW-0862">Zinc</keyword>
<feature type="domain" description="MPN" evidence="8">
    <location>
        <begin position="107"/>
        <end position="229"/>
    </location>
</feature>
<gene>
    <name evidence="9" type="ORF">U729_1705</name>
</gene>
<dbReference type="InterPro" id="IPR037518">
    <property type="entry name" value="MPN"/>
</dbReference>
<proteinExistence type="inferred from homology"/>
<dbReference type="InterPro" id="IPR025657">
    <property type="entry name" value="RadC_JAB"/>
</dbReference>
<sequence length="229" mass="25755">MINNLKILDMPESERPKEKLLRYGEEALTNSELLAIILRTGTKGENVLNLSQRIIAELEGLNGILNASMHEMTKIKGVKEAKASQIIAIAELFRRFNTYKSLNEFKRVNSPRDIFNILHGEMVTYNQEILKLITLNTKNEIIKIKDVFKGSLNSSLIHPREIFKEAIKNSAASIVICHNHPSGDPTPSSEDISVTTRINEASKIIGINLVDHIIIGREQYVSLKEKGIL</sequence>
<dbReference type="KEGG" id="cbv:U729_1705"/>
<dbReference type="STRING" id="1561.NPD11_1313"/>
<evidence type="ECO:0000256" key="2">
    <source>
        <dbReference type="ARBA" id="ARBA00022670"/>
    </source>
</evidence>
<dbReference type="NCBIfam" id="NF000642">
    <property type="entry name" value="PRK00024.1"/>
    <property type="match status" value="1"/>
</dbReference>
<reference evidence="9 10" key="1">
    <citation type="journal article" date="2015" name="Infect. Genet. Evol.">
        <title>Genomic sequences of six botulinum neurotoxin-producing strains representing three clostridial species illustrate the mobility and diversity of botulinum neurotoxin genes.</title>
        <authorList>
            <person name="Smith T.J."/>
            <person name="Hill K.K."/>
            <person name="Xie G."/>
            <person name="Foley B.T."/>
            <person name="Williamson C.H."/>
            <person name="Foster J.T."/>
            <person name="Johnson S.L."/>
            <person name="Chertkov O."/>
            <person name="Teshima H."/>
            <person name="Gibbons H.S."/>
            <person name="Johnsky L.A."/>
            <person name="Karavis M.A."/>
            <person name="Smith L.A."/>
        </authorList>
    </citation>
    <scope>NUCLEOTIDE SEQUENCE [LARGE SCALE GENOMIC DNA]</scope>
    <source>
        <strain evidence="9">Sullivan</strain>
    </source>
</reference>
<dbReference type="AlphaFoldDB" id="A0A0A7FXP1"/>
<dbReference type="Gene3D" id="3.40.140.10">
    <property type="entry name" value="Cytidine Deaminase, domain 2"/>
    <property type="match status" value="1"/>
</dbReference>
<keyword evidence="6" id="KW-0482">Metalloprotease</keyword>
<evidence type="ECO:0000256" key="5">
    <source>
        <dbReference type="ARBA" id="ARBA00022833"/>
    </source>
</evidence>